<gene>
    <name evidence="3" type="ORF">CALVIDRAFT_568500</name>
</gene>
<reference evidence="3 4" key="1">
    <citation type="journal article" date="2016" name="Mol. Biol. Evol.">
        <title>Comparative Genomics of Early-Diverging Mushroom-Forming Fungi Provides Insights into the Origins of Lignocellulose Decay Capabilities.</title>
        <authorList>
            <person name="Nagy L.G."/>
            <person name="Riley R."/>
            <person name="Tritt A."/>
            <person name="Adam C."/>
            <person name="Daum C."/>
            <person name="Floudas D."/>
            <person name="Sun H."/>
            <person name="Yadav J.S."/>
            <person name="Pangilinan J."/>
            <person name="Larsson K.H."/>
            <person name="Matsuura K."/>
            <person name="Barry K."/>
            <person name="Labutti K."/>
            <person name="Kuo R."/>
            <person name="Ohm R.A."/>
            <person name="Bhattacharya S.S."/>
            <person name="Shirouzu T."/>
            <person name="Yoshinaga Y."/>
            <person name="Martin F.M."/>
            <person name="Grigoriev I.V."/>
            <person name="Hibbett D.S."/>
        </authorList>
    </citation>
    <scope>NUCLEOTIDE SEQUENCE [LARGE SCALE GENOMIC DNA]</scope>
    <source>
        <strain evidence="3 4">TUFC12733</strain>
    </source>
</reference>
<dbReference type="AlphaFoldDB" id="A0A167H1Q6"/>
<accession>A0A167H1Q6</accession>
<evidence type="ECO:0000256" key="1">
    <source>
        <dbReference type="SAM" id="Coils"/>
    </source>
</evidence>
<dbReference type="EMBL" id="KV417328">
    <property type="protein sequence ID" value="KZO91140.1"/>
    <property type="molecule type" value="Genomic_DNA"/>
</dbReference>
<name>A0A167H1Q6_CALVF</name>
<feature type="compositionally biased region" description="Pro residues" evidence="2">
    <location>
        <begin position="52"/>
        <end position="61"/>
    </location>
</feature>
<keyword evidence="1" id="KW-0175">Coiled coil</keyword>
<dbReference type="Proteomes" id="UP000076738">
    <property type="component" value="Unassembled WGS sequence"/>
</dbReference>
<keyword evidence="4" id="KW-1185">Reference proteome</keyword>
<proteinExistence type="predicted"/>
<organism evidence="3 4">
    <name type="scientific">Calocera viscosa (strain TUFC12733)</name>
    <dbReference type="NCBI Taxonomy" id="1330018"/>
    <lineage>
        <taxon>Eukaryota</taxon>
        <taxon>Fungi</taxon>
        <taxon>Dikarya</taxon>
        <taxon>Basidiomycota</taxon>
        <taxon>Agaricomycotina</taxon>
        <taxon>Dacrymycetes</taxon>
        <taxon>Dacrymycetales</taxon>
        <taxon>Dacrymycetaceae</taxon>
        <taxon>Calocera</taxon>
    </lineage>
</organism>
<evidence type="ECO:0000313" key="3">
    <source>
        <dbReference type="EMBL" id="KZO91140.1"/>
    </source>
</evidence>
<feature type="compositionally biased region" description="Basic and acidic residues" evidence="2">
    <location>
        <begin position="65"/>
        <end position="84"/>
    </location>
</feature>
<feature type="coiled-coil region" evidence="1">
    <location>
        <begin position="135"/>
        <end position="169"/>
    </location>
</feature>
<evidence type="ECO:0000313" key="4">
    <source>
        <dbReference type="Proteomes" id="UP000076738"/>
    </source>
</evidence>
<feature type="region of interest" description="Disordered" evidence="2">
    <location>
        <begin position="1"/>
        <end position="111"/>
    </location>
</feature>
<protein>
    <submittedName>
        <fullName evidence="3">Uncharacterized protein</fullName>
    </submittedName>
</protein>
<sequence length="177" mass="19819">MPTIPRKETPSGPKEYLDWQQRLYVSQTPTPTPSTGGDPNEPSPADDRSPTMEPPDPTPPRVPKRPADDVQRDVRPSKKPKVEIVDDIEILDNRGASKSPPQDVKEEPDLPPLNVRYRDLAEARHIENLIRGFCILELGDVAETAEERVQALEARVTELEQENATLRALLEAQGNYV</sequence>
<evidence type="ECO:0000256" key="2">
    <source>
        <dbReference type="SAM" id="MobiDB-lite"/>
    </source>
</evidence>